<dbReference type="InterPro" id="IPR011990">
    <property type="entry name" value="TPR-like_helical_dom_sf"/>
</dbReference>
<reference evidence="1" key="1">
    <citation type="journal article" date="2010" name="DNA Cell Biol.">
        <title>Psychrotrophic strain of Janthinobacterium lividum from a cold Alaskan soil produces prodigiosin.</title>
        <authorList>
            <person name="Schloss P.D."/>
            <person name="Allen H.K."/>
            <person name="Klimowicz A.K."/>
            <person name="Mlot C."/>
            <person name="Gross J."/>
            <person name="Savengsuksa S."/>
            <person name="McEllin J."/>
            <person name="Clardy J."/>
            <person name="Ruess R.W."/>
            <person name="Handelsman J."/>
        </authorList>
    </citation>
    <scope>NUCLEOTIDE SEQUENCE</scope>
    <source>
        <strain evidence="1">BR01</strain>
    </source>
</reference>
<accession>A0SYY9</accession>
<evidence type="ECO:0000313" key="1">
    <source>
        <dbReference type="EMBL" id="ABK64030.1"/>
    </source>
</evidence>
<proteinExistence type="predicted"/>
<dbReference type="SUPFAM" id="SSF48452">
    <property type="entry name" value="TPR-like"/>
    <property type="match status" value="1"/>
</dbReference>
<dbReference type="AlphaFoldDB" id="A0SYY9"/>
<dbReference type="Pfam" id="PF13432">
    <property type="entry name" value="TPR_16"/>
    <property type="match status" value="1"/>
</dbReference>
<sequence length="111" mass="12178">MRSGMRERLEKLLAQGRDSALLRFGLGDAYLKDNDAQQAATHLAQATVQQAGYSAAWKLLGKALHQLGRLDEAQAAWTTGVTVAQQQGDLQAVKEMTVFLKRLQKQQQAIG</sequence>
<dbReference type="EMBL" id="EF063589">
    <property type="protein sequence ID" value="ABK64030.1"/>
    <property type="molecule type" value="Genomic_DNA"/>
</dbReference>
<organism evidence="1">
    <name type="scientific">Janthinobacterium lividum</name>
    <dbReference type="NCBI Taxonomy" id="29581"/>
    <lineage>
        <taxon>Bacteria</taxon>
        <taxon>Pseudomonadati</taxon>
        <taxon>Pseudomonadota</taxon>
        <taxon>Betaproteobacteria</taxon>
        <taxon>Burkholderiales</taxon>
        <taxon>Oxalobacteraceae</taxon>
        <taxon>Janthinobacterium</taxon>
    </lineage>
</organism>
<name>A0SYY9_9BURK</name>
<dbReference type="Gene3D" id="1.25.40.10">
    <property type="entry name" value="Tetratricopeptide repeat domain"/>
    <property type="match status" value="1"/>
</dbReference>
<protein>
    <submittedName>
        <fullName evidence="1">TPR repeat protein</fullName>
    </submittedName>
</protein>